<keyword evidence="5" id="KW-0753">Steroid metabolism</keyword>
<keyword evidence="12" id="KW-1185">Reference proteome</keyword>
<gene>
    <name evidence="11" type="ORF">BG844_17975</name>
</gene>
<evidence type="ECO:0000256" key="3">
    <source>
        <dbReference type="ARBA" id="ARBA00023098"/>
    </source>
</evidence>
<dbReference type="GO" id="GO:0008203">
    <property type="term" value="P:cholesterol metabolic process"/>
    <property type="evidence" value="ECO:0007669"/>
    <property type="project" value="UniProtKB-KW"/>
</dbReference>
<comment type="catalytic activity">
    <reaction evidence="8">
        <text>(22E)-3-oxochola-4,22-dien-24-oyl-CoA + H2O = (22R)-hydroxy-3-oxo-chol-4-ene-24-oyl-CoA</text>
        <dbReference type="Rhea" id="RHEA:72575"/>
        <dbReference type="ChEBI" id="CHEBI:15377"/>
        <dbReference type="ChEBI" id="CHEBI:136759"/>
        <dbReference type="ChEBI" id="CHEBI:192383"/>
    </reaction>
</comment>
<dbReference type="Gene3D" id="1.10.12.10">
    <property type="entry name" value="Lyase 2-enoyl-coa Hydratase, Chain A, domain 2"/>
    <property type="match status" value="1"/>
</dbReference>
<dbReference type="SUPFAM" id="SSF52096">
    <property type="entry name" value="ClpP/crotonase"/>
    <property type="match status" value="1"/>
</dbReference>
<comment type="similarity">
    <text evidence="1">Belongs to the enoyl-CoA hydratase/isomerase family.</text>
</comment>
<dbReference type="RefSeq" id="WP_071806493.1">
    <property type="nucleotide sequence ID" value="NZ_MEIA01000186.1"/>
</dbReference>
<evidence type="ECO:0000256" key="2">
    <source>
        <dbReference type="ARBA" id="ARBA00022548"/>
    </source>
</evidence>
<evidence type="ECO:0000256" key="7">
    <source>
        <dbReference type="ARBA" id="ARBA00049645"/>
    </source>
</evidence>
<comment type="pathway">
    <text evidence="7">Steroid metabolism; cholesterol degradation.</text>
</comment>
<dbReference type="NCBIfam" id="NF005864">
    <property type="entry name" value="PRK07799.1"/>
    <property type="match status" value="1"/>
</dbReference>
<dbReference type="InterPro" id="IPR014748">
    <property type="entry name" value="Enoyl-CoA_hydra_C"/>
</dbReference>
<evidence type="ECO:0000256" key="10">
    <source>
        <dbReference type="ARBA" id="ARBA00068722"/>
    </source>
</evidence>
<dbReference type="Pfam" id="PF00378">
    <property type="entry name" value="ECH_1"/>
    <property type="match status" value="1"/>
</dbReference>
<dbReference type="CDD" id="cd06558">
    <property type="entry name" value="crotonase-like"/>
    <property type="match status" value="1"/>
</dbReference>
<evidence type="ECO:0000256" key="5">
    <source>
        <dbReference type="ARBA" id="ARBA00023221"/>
    </source>
</evidence>
<evidence type="ECO:0000256" key="6">
    <source>
        <dbReference type="ARBA" id="ARBA00023239"/>
    </source>
</evidence>
<dbReference type="PANTHER" id="PTHR11941:SF169">
    <property type="entry name" value="(7AS)-7A-METHYL-1,5-DIOXO-2,3,5,6,7,7A-HEXAHYDRO-1H-INDENE-CARBOXYL-COA HYDROLASE"/>
    <property type="match status" value="1"/>
</dbReference>
<dbReference type="Gene3D" id="3.90.226.10">
    <property type="entry name" value="2-enoyl-CoA Hydratase, Chain A, domain 1"/>
    <property type="match status" value="1"/>
</dbReference>
<sequence>MEAETREPHALVEQRGPVLIVTMNRPRARNALSAQMLAIMRDAWDRVDEDPEIRVCVLTGAGGAFCAGADLKAMTRDHPGDGFRSGGTDLSRIDALLKGRRLTKPLVADVEGPAVAGGTEILQATDVRVAGASARFGVSEACWGLFPLGGSAVRLPRQLPYTIAAELLLTGRHLSAEEARRIGLIGHVVPDGQALAKALELAERIAANGPLAVQAILRTMRETEGMPENDAFAVESRLGAAVFTSADAKEGPRAFAEKRTPLFQGH</sequence>
<dbReference type="GO" id="GO:0016829">
    <property type="term" value="F:lyase activity"/>
    <property type="evidence" value="ECO:0007669"/>
    <property type="project" value="UniProtKB-KW"/>
</dbReference>
<dbReference type="EMBL" id="MEIA01000186">
    <property type="protein sequence ID" value="OJF12931.1"/>
    <property type="molecule type" value="Genomic_DNA"/>
</dbReference>
<evidence type="ECO:0000313" key="11">
    <source>
        <dbReference type="EMBL" id="OJF12931.1"/>
    </source>
</evidence>
<dbReference type="InterPro" id="IPR029045">
    <property type="entry name" value="ClpP/crotonase-like_dom_sf"/>
</dbReference>
<dbReference type="FunFam" id="3.90.226.10:FF:000042">
    <property type="entry name" value="Enoyl-CoA hydratase EchA1"/>
    <property type="match status" value="1"/>
</dbReference>
<dbReference type="AlphaFoldDB" id="A0A1K0GUB3"/>
<keyword evidence="2" id="KW-0153">Cholesterol metabolism</keyword>
<evidence type="ECO:0000256" key="9">
    <source>
        <dbReference type="ARBA" id="ARBA00063987"/>
    </source>
</evidence>
<evidence type="ECO:0000313" key="12">
    <source>
        <dbReference type="Proteomes" id="UP000182486"/>
    </source>
</evidence>
<organism evidence="11 12">
    <name type="scientific">Couchioplanes caeruleus subsp. caeruleus</name>
    <dbReference type="NCBI Taxonomy" id="56427"/>
    <lineage>
        <taxon>Bacteria</taxon>
        <taxon>Bacillati</taxon>
        <taxon>Actinomycetota</taxon>
        <taxon>Actinomycetes</taxon>
        <taxon>Micromonosporales</taxon>
        <taxon>Micromonosporaceae</taxon>
        <taxon>Couchioplanes</taxon>
    </lineage>
</organism>
<dbReference type="Proteomes" id="UP000182486">
    <property type="component" value="Unassembled WGS sequence"/>
</dbReference>
<accession>A0A1K0GUB3</accession>
<keyword evidence="6" id="KW-0456">Lyase</keyword>
<proteinExistence type="inferred from homology"/>
<keyword evidence="3" id="KW-0443">Lipid metabolism</keyword>
<reference evidence="11 12" key="1">
    <citation type="submission" date="2016-09" db="EMBL/GenBank/DDBJ databases">
        <title>Couchioplanes caeruleus draft genome sequence.</title>
        <authorList>
            <person name="Sheehan J."/>
            <person name="Caffrey P."/>
        </authorList>
    </citation>
    <scope>NUCLEOTIDE SEQUENCE [LARGE SCALE GENOMIC DNA]</scope>
    <source>
        <strain evidence="11 12">DSM 43634</strain>
    </source>
</reference>
<protein>
    <recommendedName>
        <fullName evidence="10">Enoyl-CoA hydratase EchA19</fullName>
    </recommendedName>
</protein>
<dbReference type="PANTHER" id="PTHR11941">
    <property type="entry name" value="ENOYL-COA HYDRATASE-RELATED"/>
    <property type="match status" value="1"/>
</dbReference>
<dbReference type="InterPro" id="IPR001753">
    <property type="entry name" value="Enoyl-CoA_hydra/iso"/>
</dbReference>
<evidence type="ECO:0000256" key="1">
    <source>
        <dbReference type="ARBA" id="ARBA00005254"/>
    </source>
</evidence>
<comment type="subunit">
    <text evidence="9">Homotrimer; substrate probably binds in elongated tunnels between the subunits.</text>
</comment>
<keyword evidence="4" id="KW-1207">Sterol metabolism</keyword>
<evidence type="ECO:0000256" key="4">
    <source>
        <dbReference type="ARBA" id="ARBA00023166"/>
    </source>
</evidence>
<evidence type="ECO:0000256" key="8">
    <source>
        <dbReference type="ARBA" id="ARBA00050550"/>
    </source>
</evidence>
<name>A0A1K0GUB3_9ACTN</name>
<dbReference type="GO" id="GO:0006635">
    <property type="term" value="P:fatty acid beta-oxidation"/>
    <property type="evidence" value="ECO:0007669"/>
    <property type="project" value="TreeGrafter"/>
</dbReference>
<comment type="caution">
    <text evidence="11">The sequence shown here is derived from an EMBL/GenBank/DDBJ whole genome shotgun (WGS) entry which is preliminary data.</text>
</comment>